<evidence type="ECO:0000256" key="10">
    <source>
        <dbReference type="ARBA" id="ARBA00023209"/>
    </source>
</evidence>
<gene>
    <name evidence="15" type="ORF">SAMN04487990_11856</name>
</gene>
<comment type="catalytic activity">
    <reaction evidence="12">
        <text>2 a 1,2-diacyl-sn-glycero-3-phospho-(1'-sn-glycerol) = a cardiolipin + glycerol</text>
        <dbReference type="Rhea" id="RHEA:31451"/>
        <dbReference type="ChEBI" id="CHEBI:17754"/>
        <dbReference type="ChEBI" id="CHEBI:62237"/>
        <dbReference type="ChEBI" id="CHEBI:64716"/>
    </reaction>
</comment>
<feature type="active site" evidence="12">
    <location>
        <position position="399"/>
    </location>
</feature>
<dbReference type="GO" id="GO:0032049">
    <property type="term" value="P:cardiolipin biosynthetic process"/>
    <property type="evidence" value="ECO:0007669"/>
    <property type="project" value="UniProtKB-UniRule"/>
</dbReference>
<comment type="subcellular location">
    <subcellularLocation>
        <location evidence="1 12">Cell membrane</location>
        <topology evidence="1 12">Multi-pass membrane protein</topology>
    </subcellularLocation>
</comment>
<dbReference type="InterPro" id="IPR027379">
    <property type="entry name" value="CLS_N"/>
</dbReference>
<dbReference type="InterPro" id="IPR030874">
    <property type="entry name" value="Cardiolipin_synth_Firmi"/>
</dbReference>
<dbReference type="SMART" id="SM00155">
    <property type="entry name" value="PLDc"/>
    <property type="match status" value="2"/>
</dbReference>
<keyword evidence="7 12" id="KW-1133">Transmembrane helix</keyword>
<keyword evidence="9 12" id="KW-0472">Membrane</keyword>
<feature type="transmembrane region" description="Helical" evidence="12">
    <location>
        <begin position="35"/>
        <end position="52"/>
    </location>
</feature>
<evidence type="ECO:0000256" key="4">
    <source>
        <dbReference type="ARBA" id="ARBA00022679"/>
    </source>
</evidence>
<feature type="active site" evidence="12">
    <location>
        <position position="220"/>
    </location>
</feature>
<proteinExistence type="inferred from homology"/>
<reference evidence="16" key="1">
    <citation type="submission" date="2016-10" db="EMBL/GenBank/DDBJ databases">
        <authorList>
            <person name="Varghese N."/>
            <person name="Submissions S."/>
        </authorList>
    </citation>
    <scope>NUCLEOTIDE SEQUENCE [LARGE SCALE GENOMIC DNA]</scope>
    <source>
        <strain evidence="16">DSM 23842</strain>
    </source>
</reference>
<dbReference type="InterPro" id="IPR022924">
    <property type="entry name" value="Cardiolipin_synthase"/>
</dbReference>
<dbReference type="HAMAP" id="MF_01916">
    <property type="entry name" value="Cardiolipin_synth_Cls"/>
    <property type="match status" value="1"/>
</dbReference>
<sequence length="481" mass="55524">MDSIYFYIVYSIVLFLVCIRIIYNTNSPSKTTAYLLLAILFPILGIFVYFSFGDNYRKKKLYLRKLDYDSKSYGELKEIVARQTQDVLKTYKSEIANFYPLANYRRGTQFISDNNVVELLINGENKFPEVIKSIEAAKDHIHIEYYIFVDDKIGNTIGDLLIKKAQEGVKVRFIYDDFGSISIRKKFITKLKQAGVEAVPFYKINFIQFANRINYRNHRKIIVIDGVVGYVGGINVSDKYVNTDANDLYWRDTHIKITGKAVLNLQYIFLTDWNFCADQNITFAYRYFPLEDTRKNFQGSQLTQIVSSGPSSDHPNIMYTLIQAITLAKEEILLTTPYFIPEKSYLDAIKIAALSGIKVKILVPSVSDSFIINATCKSYYQELLETGVEIYKYTKGFVHAKTMVCDGYVSFVGTANLDNRSFDLNLEVNAIVYDTTLASELKDHFNKDLETANKIEIERWIKRPLYVVLYERVLRLFSSLM</sequence>
<dbReference type="Pfam" id="PF13091">
    <property type="entry name" value="PLDc_2"/>
    <property type="match status" value="2"/>
</dbReference>
<evidence type="ECO:0000256" key="7">
    <source>
        <dbReference type="ARBA" id="ARBA00022989"/>
    </source>
</evidence>
<dbReference type="Proteomes" id="UP000198846">
    <property type="component" value="Unassembled WGS sequence"/>
</dbReference>
<keyword evidence="4 12" id="KW-0808">Transferase</keyword>
<evidence type="ECO:0000256" key="11">
    <source>
        <dbReference type="ARBA" id="ARBA00023264"/>
    </source>
</evidence>
<organism evidence="15 16">
    <name type="scientific">Bizionia paragorgiae</name>
    <dbReference type="NCBI Taxonomy" id="283786"/>
    <lineage>
        <taxon>Bacteria</taxon>
        <taxon>Pseudomonadati</taxon>
        <taxon>Bacteroidota</taxon>
        <taxon>Flavobacteriia</taxon>
        <taxon>Flavobacteriales</taxon>
        <taxon>Flavobacteriaceae</taxon>
        <taxon>Bizionia</taxon>
    </lineage>
</organism>
<dbReference type="Gene3D" id="3.30.870.10">
    <property type="entry name" value="Endonuclease Chain A"/>
    <property type="match status" value="2"/>
</dbReference>
<evidence type="ECO:0000259" key="14">
    <source>
        <dbReference type="PROSITE" id="PS50035"/>
    </source>
</evidence>
<dbReference type="Pfam" id="PF13396">
    <property type="entry name" value="PLDc_N"/>
    <property type="match status" value="1"/>
</dbReference>
<feature type="active site" evidence="12">
    <location>
        <position position="406"/>
    </location>
</feature>
<dbReference type="PROSITE" id="PS50035">
    <property type="entry name" value="PLD"/>
    <property type="match status" value="2"/>
</dbReference>
<evidence type="ECO:0000256" key="12">
    <source>
        <dbReference type="HAMAP-Rule" id="MF_01916"/>
    </source>
</evidence>
<keyword evidence="2 12" id="KW-1003">Cell membrane</keyword>
<dbReference type="GO" id="GO:0005886">
    <property type="term" value="C:plasma membrane"/>
    <property type="evidence" value="ECO:0007669"/>
    <property type="project" value="UniProtKB-SubCell"/>
</dbReference>
<dbReference type="RefSeq" id="WP_092135893.1">
    <property type="nucleotide sequence ID" value="NZ_FNQK01000018.1"/>
</dbReference>
<evidence type="ECO:0000256" key="2">
    <source>
        <dbReference type="ARBA" id="ARBA00022475"/>
    </source>
</evidence>
<dbReference type="PANTHER" id="PTHR21248">
    <property type="entry name" value="CARDIOLIPIN SYNTHASE"/>
    <property type="match status" value="1"/>
</dbReference>
<evidence type="ECO:0000313" key="16">
    <source>
        <dbReference type="Proteomes" id="UP000198846"/>
    </source>
</evidence>
<keyword evidence="11 12" id="KW-1208">Phospholipid metabolism</keyword>
<feature type="active site" evidence="12">
    <location>
        <position position="218"/>
    </location>
</feature>
<keyword evidence="3 12" id="KW-0444">Lipid biosynthesis</keyword>
<evidence type="ECO:0000256" key="13">
    <source>
        <dbReference type="NCBIfam" id="TIGR04265"/>
    </source>
</evidence>
<evidence type="ECO:0000256" key="3">
    <source>
        <dbReference type="ARBA" id="ARBA00022516"/>
    </source>
</evidence>
<protein>
    <recommendedName>
        <fullName evidence="12 13">Cardiolipin synthase</fullName>
        <shortName evidence="12">CL synthase</shortName>
        <ecNumber evidence="12 13">2.7.8.-</ecNumber>
    </recommendedName>
</protein>
<keyword evidence="6" id="KW-0677">Repeat</keyword>
<dbReference type="OrthoDB" id="9762009at2"/>
<evidence type="ECO:0000256" key="1">
    <source>
        <dbReference type="ARBA" id="ARBA00004651"/>
    </source>
</evidence>
<dbReference type="GO" id="GO:0008808">
    <property type="term" value="F:cardiolipin synthase activity"/>
    <property type="evidence" value="ECO:0007669"/>
    <property type="project" value="UniProtKB-UniRule"/>
</dbReference>
<accession>A0A1H4C854</accession>
<dbReference type="InterPro" id="IPR025202">
    <property type="entry name" value="PLD-like_dom"/>
</dbReference>
<evidence type="ECO:0000256" key="6">
    <source>
        <dbReference type="ARBA" id="ARBA00022737"/>
    </source>
</evidence>
<evidence type="ECO:0000256" key="5">
    <source>
        <dbReference type="ARBA" id="ARBA00022692"/>
    </source>
</evidence>
<evidence type="ECO:0000313" key="15">
    <source>
        <dbReference type="EMBL" id="SEA56493.1"/>
    </source>
</evidence>
<keyword evidence="16" id="KW-1185">Reference proteome</keyword>
<dbReference type="EMBL" id="FNQK01000018">
    <property type="protein sequence ID" value="SEA56493.1"/>
    <property type="molecule type" value="Genomic_DNA"/>
</dbReference>
<dbReference type="STRING" id="283786.SAMN04487990_11856"/>
<comment type="similarity">
    <text evidence="12">Belongs to the phospholipase D family. Cardiolipin synthase subfamily.</text>
</comment>
<feature type="transmembrane region" description="Helical" evidence="12">
    <location>
        <begin position="6"/>
        <end position="23"/>
    </location>
</feature>
<comment type="function">
    <text evidence="12">Catalyzes the reversible phosphatidyl group transfer from one phosphatidylglycerol molecule to another to form cardiolipin (CL) (diphosphatidylglycerol) and glycerol.</text>
</comment>
<dbReference type="InterPro" id="IPR001736">
    <property type="entry name" value="PLipase_D/transphosphatidylase"/>
</dbReference>
<dbReference type="FunFam" id="3.30.870.10:FF:000014">
    <property type="entry name" value="Cardiolipin synthase"/>
    <property type="match status" value="1"/>
</dbReference>
<feature type="domain" description="PLD phosphodiesterase" evidence="14">
    <location>
        <begin position="213"/>
        <end position="240"/>
    </location>
</feature>
<dbReference type="PANTHER" id="PTHR21248:SF22">
    <property type="entry name" value="PHOSPHOLIPASE D"/>
    <property type="match status" value="1"/>
</dbReference>
<feature type="active site" evidence="12">
    <location>
        <position position="225"/>
    </location>
</feature>
<dbReference type="CDD" id="cd09112">
    <property type="entry name" value="PLDc_CLS_2"/>
    <property type="match status" value="1"/>
</dbReference>
<dbReference type="EC" id="2.7.8.-" evidence="12 13"/>
<keyword evidence="5 12" id="KW-0812">Transmembrane</keyword>
<dbReference type="CDD" id="cd09110">
    <property type="entry name" value="PLDc_CLS_1"/>
    <property type="match status" value="1"/>
</dbReference>
<dbReference type="AlphaFoldDB" id="A0A1H4C854"/>
<feature type="active site" evidence="12">
    <location>
        <position position="401"/>
    </location>
</feature>
<feature type="domain" description="PLD phosphodiesterase" evidence="14">
    <location>
        <begin position="394"/>
        <end position="421"/>
    </location>
</feature>
<name>A0A1H4C854_BIZPA</name>
<evidence type="ECO:0000256" key="9">
    <source>
        <dbReference type="ARBA" id="ARBA00023136"/>
    </source>
</evidence>
<dbReference type="SUPFAM" id="SSF56024">
    <property type="entry name" value="Phospholipase D/nuclease"/>
    <property type="match status" value="2"/>
</dbReference>
<keyword evidence="8 12" id="KW-0443">Lipid metabolism</keyword>
<evidence type="ECO:0000256" key="8">
    <source>
        <dbReference type="ARBA" id="ARBA00023098"/>
    </source>
</evidence>
<keyword evidence="10 12" id="KW-0594">Phospholipid biosynthesis</keyword>
<dbReference type="NCBIfam" id="TIGR04265">
    <property type="entry name" value="bac_cardiolipin"/>
    <property type="match status" value="1"/>
</dbReference>